<dbReference type="PROSITE" id="PS51072">
    <property type="entry name" value="MHD"/>
    <property type="match status" value="1"/>
</dbReference>
<dbReference type="GeneID" id="17358094"/>
<dbReference type="CDD" id="cd14835">
    <property type="entry name" value="AP1_Mu_N"/>
    <property type="match status" value="1"/>
</dbReference>
<dbReference type="FunCoup" id="E1Z6P3">
    <property type="interactions" value="1923"/>
</dbReference>
<dbReference type="PRINTS" id="PR00314">
    <property type="entry name" value="CLATHRINADPT"/>
</dbReference>
<dbReference type="FunFam" id="3.30.450.60:FF:000002">
    <property type="entry name" value="AP-2 complex subunit mu, putative"/>
    <property type="match status" value="1"/>
</dbReference>
<comment type="similarity">
    <text evidence="5">Belongs to the adaptor complexes medium subunit family.</text>
</comment>
<dbReference type="SUPFAM" id="SSF49447">
    <property type="entry name" value="Second domain of Mu2 adaptin subunit (ap50) of ap2 adaptor"/>
    <property type="match status" value="1"/>
</dbReference>
<keyword evidence="8" id="KW-1185">Reference proteome</keyword>
<name>E1Z6P3_CHLVA</name>
<accession>E1Z6P3</accession>
<evidence type="ECO:0000259" key="6">
    <source>
        <dbReference type="PROSITE" id="PS51072"/>
    </source>
</evidence>
<dbReference type="InterPro" id="IPR001392">
    <property type="entry name" value="Clathrin_mu"/>
</dbReference>
<comment type="subcellular location">
    <subcellularLocation>
        <location evidence="1">Endomembrane system</location>
    </subcellularLocation>
</comment>
<dbReference type="RefSeq" id="XP_005850786.1">
    <property type="nucleotide sequence ID" value="XM_005850724.1"/>
</dbReference>
<dbReference type="GO" id="GO:0006886">
    <property type="term" value="P:intracellular protein transport"/>
    <property type="evidence" value="ECO:0007669"/>
    <property type="project" value="UniProtKB-UniRule"/>
</dbReference>
<dbReference type="Gene3D" id="2.60.40.1170">
    <property type="entry name" value="Mu homology domain, subdomain B"/>
    <property type="match status" value="2"/>
</dbReference>
<evidence type="ECO:0000313" key="7">
    <source>
        <dbReference type="EMBL" id="EFN58684.1"/>
    </source>
</evidence>
<dbReference type="Proteomes" id="UP000008141">
    <property type="component" value="Unassembled WGS sequence"/>
</dbReference>
<dbReference type="OMA" id="KPLIWCD"/>
<dbReference type="GO" id="GO:0016192">
    <property type="term" value="P:vesicle-mediated transport"/>
    <property type="evidence" value="ECO:0007669"/>
    <property type="project" value="InterPro"/>
</dbReference>
<dbReference type="KEGG" id="cvr:CHLNCDRAFT_29685"/>
<dbReference type="GO" id="GO:0012505">
    <property type="term" value="C:endomembrane system"/>
    <property type="evidence" value="ECO:0007669"/>
    <property type="project" value="UniProtKB-SubCell"/>
</dbReference>
<dbReference type="PROSITE" id="PS00991">
    <property type="entry name" value="CLAT_ADAPTOR_M_2"/>
    <property type="match status" value="1"/>
</dbReference>
<dbReference type="InterPro" id="IPR018240">
    <property type="entry name" value="Clathrin_mu_CS"/>
</dbReference>
<dbReference type="InterPro" id="IPR022775">
    <property type="entry name" value="AP_mu_sigma_su"/>
</dbReference>
<dbReference type="SUPFAM" id="SSF64356">
    <property type="entry name" value="SNARE-like"/>
    <property type="match status" value="1"/>
</dbReference>
<evidence type="ECO:0000313" key="8">
    <source>
        <dbReference type="Proteomes" id="UP000008141"/>
    </source>
</evidence>
<reference evidence="7 8" key="1">
    <citation type="journal article" date="2010" name="Plant Cell">
        <title>The Chlorella variabilis NC64A genome reveals adaptation to photosymbiosis, coevolution with viruses, and cryptic sex.</title>
        <authorList>
            <person name="Blanc G."/>
            <person name="Duncan G."/>
            <person name="Agarkova I."/>
            <person name="Borodovsky M."/>
            <person name="Gurnon J."/>
            <person name="Kuo A."/>
            <person name="Lindquist E."/>
            <person name="Lucas S."/>
            <person name="Pangilinan J."/>
            <person name="Polle J."/>
            <person name="Salamov A."/>
            <person name="Terry A."/>
            <person name="Yamada T."/>
            <person name="Dunigan D.D."/>
            <person name="Grigoriev I.V."/>
            <person name="Claverie J.M."/>
            <person name="Van Etten J.L."/>
        </authorList>
    </citation>
    <scope>NUCLEOTIDE SEQUENCE [LARGE SCALE GENOMIC DNA]</scope>
    <source>
        <strain evidence="7 8">NC64A</strain>
    </source>
</reference>
<dbReference type="GO" id="GO:0030131">
    <property type="term" value="C:clathrin adaptor complex"/>
    <property type="evidence" value="ECO:0007669"/>
    <property type="project" value="UniProtKB-UniRule"/>
</dbReference>
<dbReference type="Pfam" id="PF00928">
    <property type="entry name" value="Adap_comp_sub"/>
    <property type="match status" value="1"/>
</dbReference>
<gene>
    <name evidence="7" type="ORF">CHLNCDRAFT_29685</name>
</gene>
<dbReference type="STRING" id="554065.E1Z6P3"/>
<proteinExistence type="inferred from homology"/>
<evidence type="ECO:0000256" key="5">
    <source>
        <dbReference type="PIRNR" id="PIRNR005992"/>
    </source>
</evidence>
<dbReference type="eggNOG" id="KOG0937">
    <property type="taxonomic scope" value="Eukaryota"/>
</dbReference>
<keyword evidence="3 5" id="KW-0653">Protein transport</keyword>
<dbReference type="PIRSF" id="PIRSF005992">
    <property type="entry name" value="Clathrin_mu"/>
    <property type="match status" value="1"/>
</dbReference>
<keyword evidence="2 5" id="KW-0813">Transport</keyword>
<dbReference type="CDD" id="cd09250">
    <property type="entry name" value="AP-1_Mu1_Cterm"/>
    <property type="match status" value="1"/>
</dbReference>
<evidence type="ECO:0000256" key="1">
    <source>
        <dbReference type="ARBA" id="ARBA00004308"/>
    </source>
</evidence>
<organism evidence="8">
    <name type="scientific">Chlorella variabilis</name>
    <name type="common">Green alga</name>
    <dbReference type="NCBI Taxonomy" id="554065"/>
    <lineage>
        <taxon>Eukaryota</taxon>
        <taxon>Viridiplantae</taxon>
        <taxon>Chlorophyta</taxon>
        <taxon>core chlorophytes</taxon>
        <taxon>Trebouxiophyceae</taxon>
        <taxon>Chlorellales</taxon>
        <taxon>Chlorellaceae</taxon>
        <taxon>Chlorella clade</taxon>
        <taxon>Chlorella</taxon>
    </lineage>
</organism>
<dbReference type="InterPro" id="IPR028565">
    <property type="entry name" value="MHD"/>
</dbReference>
<feature type="domain" description="MHD" evidence="6">
    <location>
        <begin position="178"/>
        <end position="434"/>
    </location>
</feature>
<dbReference type="InParanoid" id="E1Z6P3"/>
<dbReference type="AlphaFoldDB" id="E1Z6P3"/>
<dbReference type="Pfam" id="PF01217">
    <property type="entry name" value="Clat_adaptor_s"/>
    <property type="match status" value="1"/>
</dbReference>
<dbReference type="InterPro" id="IPR011012">
    <property type="entry name" value="Longin-like_dom_sf"/>
</dbReference>
<evidence type="ECO:0000256" key="4">
    <source>
        <dbReference type="ARBA" id="ARBA00023136"/>
    </source>
</evidence>
<dbReference type="Gene3D" id="3.30.450.60">
    <property type="match status" value="1"/>
</dbReference>
<evidence type="ECO:0000256" key="3">
    <source>
        <dbReference type="ARBA" id="ARBA00022927"/>
    </source>
</evidence>
<protein>
    <recommendedName>
        <fullName evidence="6">MHD domain-containing protein</fullName>
    </recommendedName>
</protein>
<evidence type="ECO:0000256" key="2">
    <source>
        <dbReference type="ARBA" id="ARBA00022448"/>
    </source>
</evidence>
<dbReference type="OrthoDB" id="10259133at2759"/>
<keyword evidence="4" id="KW-0472">Membrane</keyword>
<dbReference type="InterPro" id="IPR050431">
    <property type="entry name" value="Adaptor_comp_med_subunit"/>
</dbReference>
<sequence>MPALSALLFLDARGKPVLQRDYRGDVPLAKVAERFMAKLNELEETGGAAPILLDGNLSYVYVQYSNLYVLAVTKANVNAAATLVFLHKLIEIFKHYFHEASREESLRDNFVIAYELLDERMLLCCPCTTPTAHPQFTEAKILSEYIKTDAHRLAVQARPPMAVTNAVSWRQEGLYYKKNEVFLDVVESVNLLVNSNGTVVRSEVVGALKMRAYLSGMPECKCGVNDKVLFEAQGRTGRQKAVDLEDMKFHQCVRLASFERDRTISFIPPDGAFDLMTYRLSQNIKPLIWVECQVDKHSRSRTEYLVKARSQFKERSTATSVEILLPLPPDAISPTVRTSQGTAVYAPEKDALVWKIKNFPGGREFLLRCKFGLPSVAAEDEAQGRLPPIKVKFEIPYYSVSGIQIRYLKVIERSGYQALPWVRYLTQAGSYEIRMGGT</sequence>
<dbReference type="InterPro" id="IPR036168">
    <property type="entry name" value="AP2_Mu_C_sf"/>
</dbReference>
<dbReference type="EMBL" id="GL433837">
    <property type="protein sequence ID" value="EFN58684.1"/>
    <property type="molecule type" value="Genomic_DNA"/>
</dbReference>
<dbReference type="PROSITE" id="PS00990">
    <property type="entry name" value="CLAT_ADAPTOR_M_1"/>
    <property type="match status" value="1"/>
</dbReference>
<dbReference type="PANTHER" id="PTHR10529">
    <property type="entry name" value="AP COMPLEX SUBUNIT MU"/>
    <property type="match status" value="1"/>
</dbReference>